<dbReference type="RefSeq" id="WP_038501897.1">
    <property type="nucleotide sequence ID" value="NZ_CP009706.1"/>
</dbReference>
<sequence>MLTPLLNPLLTGAIETALNRILYRDRALNSARQRLTGKVLGVFVNEINSPIYLVFSESRVDVLGAWEDNTDCSVTTRLSVLPELRDRQQLTALIRSGDLNVEGDIQVVQQFIGLLDLAEWDPAELLAPYTGDIVAQGMSQFLRKGASFIATGCKRQQQYIGQAMTEEWRVAPGALEAAWFNEEVDAVNRQTESLDKRLSQLEDKV</sequence>
<comment type="similarity">
    <text evidence="1">Belongs to the UbiJ family.</text>
</comment>
<evidence type="ECO:0000313" key="4">
    <source>
        <dbReference type="Proteomes" id="UP000029986"/>
    </source>
</evidence>
<dbReference type="EMBL" id="CP009706">
    <property type="protein sequence ID" value="AIU71292.1"/>
    <property type="molecule type" value="Genomic_DNA"/>
</dbReference>
<evidence type="ECO:0000259" key="2">
    <source>
        <dbReference type="Pfam" id="PF02036"/>
    </source>
</evidence>
<keyword evidence="1" id="KW-0831">Ubiquinone biosynthesis</keyword>
<dbReference type="UniPathway" id="UPA00232"/>
<dbReference type="PANTHER" id="PTHR38693">
    <property type="entry name" value="UBIQUINONE BIOSYNTHESIS PROTEIN UBIJ"/>
    <property type="match status" value="1"/>
</dbReference>
<dbReference type="HAMAP" id="MF_02215">
    <property type="entry name" value="UbiJ"/>
    <property type="match status" value="1"/>
</dbReference>
<comment type="subcellular location">
    <subcellularLocation>
        <location evidence="1">Cytoplasm</location>
    </subcellularLocation>
</comment>
<protein>
    <recommendedName>
        <fullName evidence="1">Ubiquinone biosynthesis accessory factor UbiJ</fullName>
    </recommendedName>
</protein>
<comment type="pathway">
    <text evidence="1">Cofactor biosynthesis; ubiquinone biosynthesis.</text>
</comment>
<evidence type="ECO:0000313" key="3">
    <source>
        <dbReference type="EMBL" id="AIU71292.1"/>
    </source>
</evidence>
<accession>A0A097QXX8</accession>
<dbReference type="HOGENOM" id="CLU_100130_2_0_6"/>
<dbReference type="Pfam" id="PF02036">
    <property type="entry name" value="SCP2"/>
    <property type="match status" value="1"/>
</dbReference>
<name>A0A097QXX8_HAFAL</name>
<dbReference type="SUPFAM" id="SSF55718">
    <property type="entry name" value="SCP-like"/>
    <property type="match status" value="1"/>
</dbReference>
<dbReference type="GO" id="GO:0006744">
    <property type="term" value="P:ubiquinone biosynthetic process"/>
    <property type="evidence" value="ECO:0007669"/>
    <property type="project" value="UniProtKB-UniRule"/>
</dbReference>
<organism evidence="3 4">
    <name type="scientific">Hafnia alvei FB1</name>
    <dbReference type="NCBI Taxonomy" id="1453496"/>
    <lineage>
        <taxon>Bacteria</taxon>
        <taxon>Pseudomonadati</taxon>
        <taxon>Pseudomonadota</taxon>
        <taxon>Gammaproteobacteria</taxon>
        <taxon>Enterobacterales</taxon>
        <taxon>Hafniaceae</taxon>
        <taxon>Hafnia</taxon>
    </lineage>
</organism>
<dbReference type="InterPro" id="IPR003033">
    <property type="entry name" value="SCP2_sterol-bd_dom"/>
</dbReference>
<feature type="domain" description="SCP2" evidence="2">
    <location>
        <begin position="18"/>
        <end position="116"/>
    </location>
</feature>
<evidence type="ECO:0000256" key="1">
    <source>
        <dbReference type="HAMAP-Rule" id="MF_02215"/>
    </source>
</evidence>
<dbReference type="OrthoDB" id="5801225at2"/>
<dbReference type="AlphaFoldDB" id="A0A097QXX8"/>
<dbReference type="GeneID" id="56890012"/>
<dbReference type="InterPro" id="IPR038989">
    <property type="entry name" value="UbiJ"/>
</dbReference>
<dbReference type="GO" id="GO:0005737">
    <property type="term" value="C:cytoplasm"/>
    <property type="evidence" value="ECO:0007669"/>
    <property type="project" value="UniProtKB-SubCell"/>
</dbReference>
<gene>
    <name evidence="1" type="primary">ubiJ</name>
    <name evidence="3" type="ORF">AT03_02055</name>
</gene>
<dbReference type="eggNOG" id="COG3165">
    <property type="taxonomic scope" value="Bacteria"/>
</dbReference>
<proteinExistence type="inferred from homology"/>
<dbReference type="KEGG" id="hav:AT03_02055"/>
<keyword evidence="4" id="KW-1185">Reference proteome</keyword>
<dbReference type="InterPro" id="IPR036527">
    <property type="entry name" value="SCP2_sterol-bd_dom_sf"/>
</dbReference>
<reference evidence="3 4" key="1">
    <citation type="journal article" date="2014" name="Gut Pathog.">
        <title>Gene clusters of Hafnia alvei strain FB1 important in survival and pathogenesis: a draft genome perspective.</title>
        <authorList>
            <person name="Tan J.Y."/>
            <person name="Yin W.F."/>
            <person name="Chan K.G."/>
        </authorList>
    </citation>
    <scope>NUCLEOTIDE SEQUENCE [LARGE SCALE GENOMIC DNA]</scope>
    <source>
        <strain evidence="3 4">FB1</strain>
    </source>
</reference>
<dbReference type="PANTHER" id="PTHR38693:SF1">
    <property type="entry name" value="UBIQUINONE BIOSYNTHESIS ACCESSORY FACTOR UBIJ"/>
    <property type="match status" value="1"/>
</dbReference>
<keyword evidence="1" id="KW-0963">Cytoplasm</keyword>
<dbReference type="PATRIC" id="fig|1453496.5.peg.411"/>
<dbReference type="Proteomes" id="UP000029986">
    <property type="component" value="Chromosome"/>
</dbReference>
<comment type="function">
    <text evidence="1">Required for ubiquinone (coenzyme Q) biosynthesis. Binds hydrophobic ubiquinone biosynthetic intermediates via its SCP2 domain and is essential for the stability of the Ubi complex. May constitute a docking platform where Ubi enzymes assemble and access their SCP2-bound polyprenyl substrates.</text>
</comment>